<reference evidence="1 2" key="1">
    <citation type="submission" date="2018-03" db="EMBL/GenBank/DDBJ databases">
        <title>Complete genome sequence of Thauera aromatica, a model organism for studying aromatic compound degradation under denitrifying conditions.</title>
        <authorList>
            <person name="Lo H.-Y."/>
            <person name="Goris T."/>
            <person name="Boll M."/>
            <person name="Mueller J.A."/>
        </authorList>
    </citation>
    <scope>NUCLEOTIDE SEQUENCE [LARGE SCALE GENOMIC DNA]</scope>
    <source>
        <strain evidence="1 2">K172</strain>
    </source>
</reference>
<organism evidence="1 2">
    <name type="scientific">Thauera aromatica K172</name>
    <dbReference type="NCBI Taxonomy" id="44139"/>
    <lineage>
        <taxon>Bacteria</taxon>
        <taxon>Pseudomonadati</taxon>
        <taxon>Pseudomonadota</taxon>
        <taxon>Betaproteobacteria</taxon>
        <taxon>Rhodocyclales</taxon>
        <taxon>Zoogloeaceae</taxon>
        <taxon>Thauera</taxon>
    </lineage>
</organism>
<protein>
    <submittedName>
        <fullName evidence="1">Uncharacterized protein</fullName>
    </submittedName>
</protein>
<dbReference type="KEGG" id="tak:Tharo_3044"/>
<gene>
    <name evidence="1" type="ORF">Tharo_3044</name>
</gene>
<keyword evidence="2" id="KW-1185">Reference proteome</keyword>
<dbReference type="EMBL" id="CP028339">
    <property type="protein sequence ID" value="AVR89925.1"/>
    <property type="molecule type" value="Genomic_DNA"/>
</dbReference>
<name>A0A2R4BRG6_THAAR</name>
<dbReference type="AlphaFoldDB" id="A0A2R4BRG6"/>
<dbReference type="Proteomes" id="UP000241885">
    <property type="component" value="Chromosome"/>
</dbReference>
<accession>A0A2R4BRG6</accession>
<evidence type="ECO:0000313" key="2">
    <source>
        <dbReference type="Proteomes" id="UP000241885"/>
    </source>
</evidence>
<sequence>MAGPIGCEAALRKRALDLLWQKVAEEEAPDSRVRRSPWDKPRRGDIVSIVKKIRALRVAHKQLGMFGDELAEIRLEWKRKRNFMKLLDAL</sequence>
<evidence type="ECO:0000313" key="1">
    <source>
        <dbReference type="EMBL" id="AVR89925.1"/>
    </source>
</evidence>
<proteinExistence type="predicted"/>